<reference evidence="1 2" key="1">
    <citation type="submission" date="2016-10" db="EMBL/GenBank/DDBJ databases">
        <title>Comparative genome analysis of multiple Pseudomonas spp. focuses on biocontrol and plant growth promoting traits.</title>
        <authorList>
            <person name="Tao X.-Y."/>
            <person name="Taylor C.G."/>
        </authorList>
    </citation>
    <scope>NUCLEOTIDE SEQUENCE [LARGE SCALE GENOMIC DNA]</scope>
    <source>
        <strain evidence="1 2">36C8</strain>
    </source>
</reference>
<gene>
    <name evidence="1" type="ORF">BK649_20350</name>
</gene>
<dbReference type="AlphaFoldDB" id="A0A423F1T3"/>
<evidence type="ECO:0000313" key="2">
    <source>
        <dbReference type="Proteomes" id="UP000283389"/>
    </source>
</evidence>
<sequence length="70" mass="7258">MASVTALSPSPNILAMPSYWLSGTASRAVAILDLTSEGNSLTRNSKFGSCMPVLPQISGSLLIASSIFDL</sequence>
<name>A0A423F1T3_9PSED</name>
<dbReference type="EMBL" id="MOAZ01000017">
    <property type="protein sequence ID" value="ROM48263.1"/>
    <property type="molecule type" value="Genomic_DNA"/>
</dbReference>
<proteinExistence type="predicted"/>
<dbReference type="Proteomes" id="UP000283389">
    <property type="component" value="Unassembled WGS sequence"/>
</dbReference>
<protein>
    <submittedName>
        <fullName evidence="1">Uncharacterized protein</fullName>
    </submittedName>
</protein>
<accession>A0A423F1T3</accession>
<evidence type="ECO:0000313" key="1">
    <source>
        <dbReference type="EMBL" id="ROM48263.1"/>
    </source>
</evidence>
<comment type="caution">
    <text evidence="1">The sequence shown here is derived from an EMBL/GenBank/DDBJ whole genome shotgun (WGS) entry which is preliminary data.</text>
</comment>
<organism evidence="1 2">
    <name type="scientific">Pseudomonas canadensis</name>
    <dbReference type="NCBI Taxonomy" id="915099"/>
    <lineage>
        <taxon>Bacteria</taxon>
        <taxon>Pseudomonadati</taxon>
        <taxon>Pseudomonadota</taxon>
        <taxon>Gammaproteobacteria</taxon>
        <taxon>Pseudomonadales</taxon>
        <taxon>Pseudomonadaceae</taxon>
        <taxon>Pseudomonas</taxon>
    </lineage>
</organism>